<reference evidence="1 2" key="1">
    <citation type="submission" date="2024-05" db="EMBL/GenBank/DDBJ databases">
        <title>Haplotype-resolved chromosome-level genome assembly of Huyou (Citrus changshanensis).</title>
        <authorList>
            <person name="Miao C."/>
            <person name="Chen W."/>
            <person name="Wu Y."/>
            <person name="Wang L."/>
            <person name="Zhao S."/>
            <person name="Grierson D."/>
            <person name="Xu C."/>
            <person name="Chen K."/>
        </authorList>
    </citation>
    <scope>NUCLEOTIDE SEQUENCE [LARGE SCALE GENOMIC DNA]</scope>
    <source>
        <strain evidence="1">01-14</strain>
        <tissue evidence="1">Leaf</tissue>
    </source>
</reference>
<protein>
    <submittedName>
        <fullName evidence="1">Uncharacterized protein</fullName>
    </submittedName>
</protein>
<keyword evidence="2" id="KW-1185">Reference proteome</keyword>
<gene>
    <name evidence="1" type="ORF">WN944_024343</name>
</gene>
<dbReference type="Proteomes" id="UP001428341">
    <property type="component" value="Unassembled WGS sequence"/>
</dbReference>
<name>A0AAP0QB65_9ROSI</name>
<organism evidence="1 2">
    <name type="scientific">Citrus x changshan-huyou</name>
    <dbReference type="NCBI Taxonomy" id="2935761"/>
    <lineage>
        <taxon>Eukaryota</taxon>
        <taxon>Viridiplantae</taxon>
        <taxon>Streptophyta</taxon>
        <taxon>Embryophyta</taxon>
        <taxon>Tracheophyta</taxon>
        <taxon>Spermatophyta</taxon>
        <taxon>Magnoliopsida</taxon>
        <taxon>eudicotyledons</taxon>
        <taxon>Gunneridae</taxon>
        <taxon>Pentapetalae</taxon>
        <taxon>rosids</taxon>
        <taxon>malvids</taxon>
        <taxon>Sapindales</taxon>
        <taxon>Rutaceae</taxon>
        <taxon>Aurantioideae</taxon>
        <taxon>Citrus</taxon>
    </lineage>
</organism>
<evidence type="ECO:0000313" key="1">
    <source>
        <dbReference type="EMBL" id="KAK9181206.1"/>
    </source>
</evidence>
<comment type="caution">
    <text evidence="1">The sequence shown here is derived from an EMBL/GenBank/DDBJ whole genome shotgun (WGS) entry which is preliminary data.</text>
</comment>
<dbReference type="AlphaFoldDB" id="A0AAP0QB65"/>
<dbReference type="EMBL" id="JBCGBO010000024">
    <property type="protein sequence ID" value="KAK9181206.1"/>
    <property type="molecule type" value="Genomic_DNA"/>
</dbReference>
<accession>A0AAP0QB65</accession>
<evidence type="ECO:0000313" key="2">
    <source>
        <dbReference type="Proteomes" id="UP001428341"/>
    </source>
</evidence>
<sequence>MWRSKEDLLSLWHSGMVDVSQPDGSKGRFFRGTKKKKDLAKEMRRLAIELEVREFYVYVDFRPCVCSPLAAAPSPKAKTPFYNL</sequence>
<proteinExistence type="predicted"/>